<dbReference type="OrthoDB" id="1376390at2"/>
<comment type="caution">
    <text evidence="1">The sequence shown here is derived from an EMBL/GenBank/DDBJ whole genome shotgun (WGS) entry which is preliminary data.</text>
</comment>
<accession>A0A2V4BPV7</accession>
<dbReference type="EMBL" id="QJHK01000009">
    <property type="protein sequence ID" value="PXY40582.1"/>
    <property type="molecule type" value="Genomic_DNA"/>
</dbReference>
<reference evidence="1 2" key="1">
    <citation type="submission" date="2018-05" db="EMBL/GenBank/DDBJ databases">
        <title>Flavobacterium sp. strain IMCC34759, incomplete genome.</title>
        <authorList>
            <person name="Joung Y."/>
            <person name="Cho J."/>
        </authorList>
    </citation>
    <scope>NUCLEOTIDE SEQUENCE [LARGE SCALE GENOMIC DNA]</scope>
    <source>
        <strain evidence="1 2">IMCC34759</strain>
    </source>
</reference>
<dbReference type="AlphaFoldDB" id="A0A2V4BPV7"/>
<dbReference type="RefSeq" id="WP_110306844.1">
    <property type="nucleotide sequence ID" value="NZ_QJHK01000009.1"/>
</dbReference>
<keyword evidence="2" id="KW-1185">Reference proteome</keyword>
<proteinExistence type="predicted"/>
<sequence>MTDIDFTTYVENKKIFYEKLSGFSILPDNISPGVKLDKLFFERMNNEFADFFERRKTNIRINKLESSAYKSHFNSLDEKIIEIYNYKGPAIYWFKIKLEGNSSNDKIINRFSSIRNQKSGWWSKAKKVAGKQTEYLYVGKVERKLHDRFTQHMGLGHKMTSSLKLAQWFSTLENVELSFHFLKVDYEYFNYLEDIENVIWRKFNPLLGAEPRIKE</sequence>
<name>A0A2V4BPV7_9FLAO</name>
<organism evidence="1 2">
    <name type="scientific">Flavobacterium cheongpyeongense</name>
    <dbReference type="NCBI Taxonomy" id="2212651"/>
    <lineage>
        <taxon>Bacteria</taxon>
        <taxon>Pseudomonadati</taxon>
        <taxon>Bacteroidota</taxon>
        <taxon>Flavobacteriia</taxon>
        <taxon>Flavobacteriales</taxon>
        <taxon>Flavobacteriaceae</taxon>
        <taxon>Flavobacterium</taxon>
    </lineage>
</organism>
<dbReference type="Proteomes" id="UP000247903">
    <property type="component" value="Unassembled WGS sequence"/>
</dbReference>
<gene>
    <name evidence="1" type="ORF">DMB65_11765</name>
</gene>
<evidence type="ECO:0000313" key="2">
    <source>
        <dbReference type="Proteomes" id="UP000247903"/>
    </source>
</evidence>
<evidence type="ECO:0000313" key="1">
    <source>
        <dbReference type="EMBL" id="PXY40582.1"/>
    </source>
</evidence>
<protein>
    <submittedName>
        <fullName evidence="1">Uncharacterized protein</fullName>
    </submittedName>
</protein>